<dbReference type="InterPro" id="IPR036910">
    <property type="entry name" value="HMG_box_dom_sf"/>
</dbReference>
<keyword evidence="2" id="KW-1185">Reference proteome</keyword>
<protein>
    <submittedName>
        <fullName evidence="1">High mobility group B protein 7</fullName>
    </submittedName>
</protein>
<dbReference type="Proteomes" id="UP001163823">
    <property type="component" value="Chromosome 6"/>
</dbReference>
<evidence type="ECO:0000313" key="1">
    <source>
        <dbReference type="EMBL" id="KAJ7965119.1"/>
    </source>
</evidence>
<dbReference type="GO" id="GO:0003677">
    <property type="term" value="F:DNA binding"/>
    <property type="evidence" value="ECO:0007669"/>
    <property type="project" value="TreeGrafter"/>
</dbReference>
<gene>
    <name evidence="1" type="ORF">O6P43_014821</name>
</gene>
<dbReference type="Gene3D" id="1.10.30.10">
    <property type="entry name" value="High mobility group box domain"/>
    <property type="match status" value="1"/>
</dbReference>
<dbReference type="SUPFAM" id="SSF47095">
    <property type="entry name" value="HMG-box"/>
    <property type="match status" value="1"/>
</dbReference>
<sequence>MANRPRIRKRVYAIRRAPDGSAFENCNNCGVSVAVALADMHECEPMKDVKRFRGVNSKQQSIPKQNFGDQPISPFRLFMESFMKSCKNRNLIAIDRRGFEIWKNMSKEERQLYVSQAEKVNSSYLEALLKEVNDMIEVDDEADSAMVGKFDQFYEGYEDHKYYSDSECDWFNNDWDILESWTAEDCH</sequence>
<dbReference type="EMBL" id="JARAOO010000006">
    <property type="protein sequence ID" value="KAJ7965119.1"/>
    <property type="molecule type" value="Genomic_DNA"/>
</dbReference>
<dbReference type="KEGG" id="qsa:O6P43_014821"/>
<dbReference type="GO" id="GO:0010197">
    <property type="term" value="P:polar nucleus fusion"/>
    <property type="evidence" value="ECO:0007669"/>
    <property type="project" value="TreeGrafter"/>
</dbReference>
<dbReference type="PANTHER" id="PTHR47658:SF2">
    <property type="entry name" value="HMG-BOX (HIGH MOBILITY GROUP) DNA-BINDING FAMILY PROTEIN"/>
    <property type="match status" value="1"/>
</dbReference>
<dbReference type="AlphaFoldDB" id="A0AAD7LVS1"/>
<evidence type="ECO:0000313" key="2">
    <source>
        <dbReference type="Proteomes" id="UP001163823"/>
    </source>
</evidence>
<comment type="caution">
    <text evidence="1">The sequence shown here is derived from an EMBL/GenBank/DDBJ whole genome shotgun (WGS) entry which is preliminary data.</text>
</comment>
<proteinExistence type="predicted"/>
<accession>A0AAD7LVS1</accession>
<organism evidence="1 2">
    <name type="scientific">Quillaja saponaria</name>
    <name type="common">Soap bark tree</name>
    <dbReference type="NCBI Taxonomy" id="32244"/>
    <lineage>
        <taxon>Eukaryota</taxon>
        <taxon>Viridiplantae</taxon>
        <taxon>Streptophyta</taxon>
        <taxon>Embryophyta</taxon>
        <taxon>Tracheophyta</taxon>
        <taxon>Spermatophyta</taxon>
        <taxon>Magnoliopsida</taxon>
        <taxon>eudicotyledons</taxon>
        <taxon>Gunneridae</taxon>
        <taxon>Pentapetalae</taxon>
        <taxon>rosids</taxon>
        <taxon>fabids</taxon>
        <taxon>Fabales</taxon>
        <taxon>Quillajaceae</taxon>
        <taxon>Quillaja</taxon>
    </lineage>
</organism>
<dbReference type="GO" id="GO:0005634">
    <property type="term" value="C:nucleus"/>
    <property type="evidence" value="ECO:0007669"/>
    <property type="project" value="TreeGrafter"/>
</dbReference>
<name>A0AAD7LVS1_QUISA</name>
<reference evidence="1" key="1">
    <citation type="journal article" date="2023" name="Science">
        <title>Elucidation of the pathway for biosynthesis of saponin adjuvants from the soapbark tree.</title>
        <authorList>
            <person name="Reed J."/>
            <person name="Orme A."/>
            <person name="El-Demerdash A."/>
            <person name="Owen C."/>
            <person name="Martin L.B.B."/>
            <person name="Misra R.C."/>
            <person name="Kikuchi S."/>
            <person name="Rejzek M."/>
            <person name="Martin A.C."/>
            <person name="Harkess A."/>
            <person name="Leebens-Mack J."/>
            <person name="Louveau T."/>
            <person name="Stephenson M.J."/>
            <person name="Osbourn A."/>
        </authorList>
    </citation>
    <scope>NUCLEOTIDE SEQUENCE</scope>
    <source>
        <strain evidence="1">S10</strain>
    </source>
</reference>
<dbReference type="PANTHER" id="PTHR47658">
    <property type="entry name" value="HIGH MOBILITY GROUP B PROTEIN 12-RELATED"/>
    <property type="match status" value="1"/>
</dbReference>